<evidence type="ECO:0000313" key="1">
    <source>
        <dbReference type="EMBL" id="MBE3638853.1"/>
    </source>
</evidence>
<dbReference type="SUPFAM" id="SSF103025">
    <property type="entry name" value="Folate-binding domain"/>
    <property type="match status" value="1"/>
</dbReference>
<keyword evidence="2" id="KW-1185">Reference proteome</keyword>
<evidence type="ECO:0000313" key="2">
    <source>
        <dbReference type="Proteomes" id="UP000609121"/>
    </source>
</evidence>
<dbReference type="Gene3D" id="3.30.1360.120">
    <property type="entry name" value="Probable tRNA modification gtpase trme, domain 1"/>
    <property type="match status" value="1"/>
</dbReference>
<dbReference type="EMBL" id="JACVXA010000033">
    <property type="protein sequence ID" value="MBE3638853.1"/>
    <property type="molecule type" value="Genomic_DNA"/>
</dbReference>
<sequence length="187" mass="19014">MTDLIPMTALGGAAPRSRRHGALSLVERPDIALASLALRRGAVAPAPGGLVLPGPGGLASADGLAAFWTGPGQWMVEAAGQAEADFAAALAAMAPGCSVTEQTDGWACFEVAGDAAALEALAERLVNLPAAALAPGRATRTVLHHMGVFALRRDPGCLALWGMRSAAGSLWHALDQAALRLTAFDET</sequence>
<dbReference type="InterPro" id="IPR027266">
    <property type="entry name" value="TrmE/GcvT-like"/>
</dbReference>
<dbReference type="RefSeq" id="WP_193182900.1">
    <property type="nucleotide sequence ID" value="NZ_JACVXA010000033.1"/>
</dbReference>
<accession>A0A8J6YTC9</accession>
<name>A0A8J6YTC9_9RHOB</name>
<comment type="caution">
    <text evidence="1">The sequence shown here is derived from an EMBL/GenBank/DDBJ whole genome shotgun (WGS) entry which is preliminary data.</text>
</comment>
<dbReference type="Proteomes" id="UP000609121">
    <property type="component" value="Unassembled WGS sequence"/>
</dbReference>
<reference evidence="1" key="1">
    <citation type="submission" date="2020-09" db="EMBL/GenBank/DDBJ databases">
        <title>A novel bacterium of genus Mangrovicoccus, isolated from South China Sea.</title>
        <authorList>
            <person name="Huang H."/>
            <person name="Mo K."/>
            <person name="Hu Y."/>
        </authorList>
    </citation>
    <scope>NUCLEOTIDE SEQUENCE</scope>
    <source>
        <strain evidence="1">HB182678</strain>
    </source>
</reference>
<protein>
    <submittedName>
        <fullName evidence="1">Sarcosine oxidase subunit gamma</fullName>
    </submittedName>
</protein>
<dbReference type="AlphaFoldDB" id="A0A8J6YTC9"/>
<gene>
    <name evidence="1" type="ORF">ICN82_11635</name>
</gene>
<proteinExistence type="predicted"/>
<organism evidence="1 2">
    <name type="scientific">Mangrovicoccus algicola</name>
    <dbReference type="NCBI Taxonomy" id="2771008"/>
    <lineage>
        <taxon>Bacteria</taxon>
        <taxon>Pseudomonadati</taxon>
        <taxon>Pseudomonadota</taxon>
        <taxon>Alphaproteobacteria</taxon>
        <taxon>Rhodobacterales</taxon>
        <taxon>Paracoccaceae</taxon>
        <taxon>Mangrovicoccus</taxon>
    </lineage>
</organism>